<name>A0A1H7C0B6_9BACT</name>
<keyword evidence="1" id="KW-0472">Membrane</keyword>
<evidence type="ECO:0000313" key="3">
    <source>
        <dbReference type="Proteomes" id="UP000199403"/>
    </source>
</evidence>
<keyword evidence="3" id="KW-1185">Reference proteome</keyword>
<organism evidence="2 3">
    <name type="scientific">Cyclobacterium xiamenense</name>
    <dbReference type="NCBI Taxonomy" id="1297121"/>
    <lineage>
        <taxon>Bacteria</taxon>
        <taxon>Pseudomonadati</taxon>
        <taxon>Bacteroidota</taxon>
        <taxon>Cytophagia</taxon>
        <taxon>Cytophagales</taxon>
        <taxon>Cyclobacteriaceae</taxon>
        <taxon>Cyclobacterium</taxon>
    </lineage>
</organism>
<feature type="transmembrane region" description="Helical" evidence="1">
    <location>
        <begin position="35"/>
        <end position="53"/>
    </location>
</feature>
<accession>A0A1H7C0B6</accession>
<gene>
    <name evidence="2" type="ORF">SAMN05192553_1219</name>
</gene>
<evidence type="ECO:0000313" key="2">
    <source>
        <dbReference type="EMBL" id="SEJ82704.1"/>
    </source>
</evidence>
<dbReference type="AlphaFoldDB" id="A0A1H7C0B6"/>
<sequence length="60" mass="6983">MREYLKWFIQRIIIPVSWFASSVYITRLAVNNVHIEFVLGALVLVIYAVVVDFPKSKNKS</sequence>
<feature type="transmembrane region" description="Helical" evidence="1">
    <location>
        <begin position="12"/>
        <end position="29"/>
    </location>
</feature>
<keyword evidence="1" id="KW-1133">Transmembrane helix</keyword>
<proteinExistence type="predicted"/>
<keyword evidence="1" id="KW-0812">Transmembrane</keyword>
<reference evidence="3" key="1">
    <citation type="submission" date="2016-10" db="EMBL/GenBank/DDBJ databases">
        <authorList>
            <person name="Varghese N."/>
            <person name="Submissions S."/>
        </authorList>
    </citation>
    <scope>NUCLEOTIDE SEQUENCE [LARGE SCALE GENOMIC DNA]</scope>
    <source>
        <strain evidence="3">IBRC-M 10761</strain>
    </source>
</reference>
<evidence type="ECO:0000256" key="1">
    <source>
        <dbReference type="SAM" id="Phobius"/>
    </source>
</evidence>
<dbReference type="RefSeq" id="WP_143057745.1">
    <property type="nucleotide sequence ID" value="NZ_FNZH01000021.1"/>
</dbReference>
<dbReference type="EMBL" id="FNZH01000021">
    <property type="protein sequence ID" value="SEJ82704.1"/>
    <property type="molecule type" value="Genomic_DNA"/>
</dbReference>
<protein>
    <submittedName>
        <fullName evidence="2">Uncharacterized protein</fullName>
    </submittedName>
</protein>
<dbReference type="Proteomes" id="UP000199403">
    <property type="component" value="Unassembled WGS sequence"/>
</dbReference>
<dbReference type="STRING" id="1416801.SAMN05192553_1219"/>